<feature type="non-terminal residue" evidence="2">
    <location>
        <position position="1"/>
    </location>
</feature>
<gene>
    <name evidence="2" type="ORF">AVDCRST_MAG12-106</name>
</gene>
<reference evidence="2" key="1">
    <citation type="submission" date="2020-02" db="EMBL/GenBank/DDBJ databases">
        <authorList>
            <person name="Meier V. D."/>
        </authorList>
    </citation>
    <scope>NUCLEOTIDE SEQUENCE</scope>
    <source>
        <strain evidence="2">AVDCRST_MAG12</strain>
    </source>
</reference>
<dbReference type="AlphaFoldDB" id="A0A6J4R4T5"/>
<organism evidence="2">
    <name type="scientific">uncultured Rubrobacteraceae bacterium</name>
    <dbReference type="NCBI Taxonomy" id="349277"/>
    <lineage>
        <taxon>Bacteria</taxon>
        <taxon>Bacillati</taxon>
        <taxon>Actinomycetota</taxon>
        <taxon>Rubrobacteria</taxon>
        <taxon>Rubrobacterales</taxon>
        <taxon>Rubrobacteraceae</taxon>
        <taxon>environmental samples</taxon>
    </lineage>
</organism>
<sequence length="127" mass="13661">ESFTPHRVEDAPHRLPVLRVGRARLFGARLRPLRLLRDAASRLRAGDVAGHNRPARRPGLPPLRVRPSGDAASARRRVPLPGVRGGGASDPGRGSRIGPACGGRDRPLRAGRRPRRWAAKSEGGVAM</sequence>
<evidence type="ECO:0000256" key="1">
    <source>
        <dbReference type="SAM" id="MobiDB-lite"/>
    </source>
</evidence>
<proteinExistence type="predicted"/>
<accession>A0A6J4R4T5</accession>
<feature type="compositionally biased region" description="Basic residues" evidence="1">
    <location>
        <begin position="109"/>
        <end position="118"/>
    </location>
</feature>
<evidence type="ECO:0000313" key="2">
    <source>
        <dbReference type="EMBL" id="CAA9464197.1"/>
    </source>
</evidence>
<name>A0A6J4R4T5_9ACTN</name>
<feature type="region of interest" description="Disordered" evidence="1">
    <location>
        <begin position="46"/>
        <end position="127"/>
    </location>
</feature>
<protein>
    <submittedName>
        <fullName evidence="2">Uncharacterized protein</fullName>
    </submittedName>
</protein>
<feature type="non-terminal residue" evidence="2">
    <location>
        <position position="127"/>
    </location>
</feature>
<dbReference type="EMBL" id="CADCVK010000015">
    <property type="protein sequence ID" value="CAA9464197.1"/>
    <property type="molecule type" value="Genomic_DNA"/>
</dbReference>